<dbReference type="RefSeq" id="WP_096672306.1">
    <property type="nucleotide sequence ID" value="NZ_OANS01000001.1"/>
</dbReference>
<accession>A0A240E045</accession>
<dbReference type="PANTHER" id="PTHR34477:SF1">
    <property type="entry name" value="UPF0213 PROTEIN YHBQ"/>
    <property type="match status" value="1"/>
</dbReference>
<dbReference type="InterPro" id="IPR000305">
    <property type="entry name" value="GIY-YIG_endonuc"/>
</dbReference>
<keyword evidence="3" id="KW-0378">Hydrolase</keyword>
<dbReference type="SUPFAM" id="SSF82771">
    <property type="entry name" value="GIY-YIG endonuclease"/>
    <property type="match status" value="1"/>
</dbReference>
<dbReference type="AlphaFoldDB" id="A0A240E045"/>
<comment type="similarity">
    <text evidence="1">Belongs to the UPF0213 family.</text>
</comment>
<dbReference type="EMBL" id="OANS01000001">
    <property type="protein sequence ID" value="SNX28240.1"/>
    <property type="molecule type" value="Genomic_DNA"/>
</dbReference>
<keyword evidence="3" id="KW-0255">Endonuclease</keyword>
<keyword evidence="4" id="KW-1185">Reference proteome</keyword>
<evidence type="ECO:0000256" key="1">
    <source>
        <dbReference type="ARBA" id="ARBA00007435"/>
    </source>
</evidence>
<dbReference type="CDD" id="cd10456">
    <property type="entry name" value="GIY-YIG_UPF0213"/>
    <property type="match status" value="1"/>
</dbReference>
<gene>
    <name evidence="3" type="ORF">SAMN06295945_0564</name>
</gene>
<dbReference type="InterPro" id="IPR035901">
    <property type="entry name" value="GIY-YIG_endonuc_sf"/>
</dbReference>
<dbReference type="GO" id="GO:0004519">
    <property type="term" value="F:endonuclease activity"/>
    <property type="evidence" value="ECO:0007669"/>
    <property type="project" value="UniProtKB-KW"/>
</dbReference>
<dbReference type="PROSITE" id="PS50164">
    <property type="entry name" value="GIY_YIG"/>
    <property type="match status" value="1"/>
</dbReference>
<organism evidence="3 4">
    <name type="scientific">Polynucleobacter meluiroseus</name>
    <dbReference type="NCBI Taxonomy" id="1938814"/>
    <lineage>
        <taxon>Bacteria</taxon>
        <taxon>Pseudomonadati</taxon>
        <taxon>Pseudomonadota</taxon>
        <taxon>Betaproteobacteria</taxon>
        <taxon>Burkholderiales</taxon>
        <taxon>Burkholderiaceae</taxon>
        <taxon>Polynucleobacter</taxon>
    </lineage>
</organism>
<dbReference type="PANTHER" id="PTHR34477">
    <property type="entry name" value="UPF0213 PROTEIN YHBQ"/>
    <property type="match status" value="1"/>
</dbReference>
<evidence type="ECO:0000313" key="3">
    <source>
        <dbReference type="EMBL" id="SNX28240.1"/>
    </source>
</evidence>
<evidence type="ECO:0000313" key="4">
    <source>
        <dbReference type="Proteomes" id="UP000218069"/>
    </source>
</evidence>
<dbReference type="OrthoDB" id="9797095at2"/>
<reference evidence="4" key="1">
    <citation type="submission" date="2017-08" db="EMBL/GenBank/DDBJ databases">
        <authorList>
            <person name="Varghese N."/>
            <person name="Submissions S."/>
        </authorList>
    </citation>
    <scope>NUCLEOTIDE SEQUENCE [LARGE SCALE GENOMIC DNA]</scope>
    <source>
        <strain evidence="4">AP-Melu-1000-B4</strain>
    </source>
</reference>
<proteinExistence type="inferred from homology"/>
<evidence type="ECO:0000259" key="2">
    <source>
        <dbReference type="PROSITE" id="PS50164"/>
    </source>
</evidence>
<dbReference type="Gene3D" id="3.40.1440.10">
    <property type="entry name" value="GIY-YIG endonuclease"/>
    <property type="match status" value="1"/>
</dbReference>
<dbReference type="InterPro" id="IPR050190">
    <property type="entry name" value="UPF0213_domain"/>
</dbReference>
<keyword evidence="3" id="KW-0540">Nuclease</keyword>
<dbReference type="Proteomes" id="UP000218069">
    <property type="component" value="Unassembled WGS sequence"/>
</dbReference>
<dbReference type="Pfam" id="PF01541">
    <property type="entry name" value="GIY-YIG"/>
    <property type="match status" value="1"/>
</dbReference>
<feature type="domain" description="GIY-YIG" evidence="2">
    <location>
        <begin position="1"/>
        <end position="76"/>
    </location>
</feature>
<name>A0A240E045_9BURK</name>
<protein>
    <submittedName>
        <fullName evidence="3">Putative endonuclease</fullName>
    </submittedName>
</protein>
<sequence>MTWLVYLLECADGSFYAGITNRLEHRLEAHNSGQGARYTRSRRPVILLATQAHPDRSEASKAEARLKRLPRSAKLGFFETSASDA</sequence>